<protein>
    <submittedName>
        <fullName evidence="1">Uncharacterized protein</fullName>
    </submittedName>
</protein>
<reference evidence="1 2" key="1">
    <citation type="submission" date="2019-07" db="EMBL/GenBank/DDBJ databases">
        <title>Whole genome shotgun sequence of Aneurinibacillus danicus NBRC 102444.</title>
        <authorList>
            <person name="Hosoyama A."/>
            <person name="Uohara A."/>
            <person name="Ohji S."/>
            <person name="Ichikawa N."/>
        </authorList>
    </citation>
    <scope>NUCLEOTIDE SEQUENCE [LARGE SCALE GENOMIC DNA]</scope>
    <source>
        <strain evidence="1 2">NBRC 102444</strain>
    </source>
</reference>
<dbReference type="RefSeq" id="WP_170230361.1">
    <property type="nucleotide sequence ID" value="NZ_BJXX01000167.1"/>
</dbReference>
<name>A0A511VAZ3_9BACL</name>
<evidence type="ECO:0000313" key="1">
    <source>
        <dbReference type="EMBL" id="GEN36107.1"/>
    </source>
</evidence>
<organism evidence="1 2">
    <name type="scientific">Aneurinibacillus danicus</name>
    <dbReference type="NCBI Taxonomy" id="267746"/>
    <lineage>
        <taxon>Bacteria</taxon>
        <taxon>Bacillati</taxon>
        <taxon>Bacillota</taxon>
        <taxon>Bacilli</taxon>
        <taxon>Bacillales</taxon>
        <taxon>Paenibacillaceae</taxon>
        <taxon>Aneurinibacillus group</taxon>
        <taxon>Aneurinibacillus</taxon>
    </lineage>
</organism>
<dbReference type="EMBL" id="BJXX01000167">
    <property type="protein sequence ID" value="GEN36107.1"/>
    <property type="molecule type" value="Genomic_DNA"/>
</dbReference>
<accession>A0A511VAZ3</accession>
<evidence type="ECO:0000313" key="2">
    <source>
        <dbReference type="Proteomes" id="UP000321157"/>
    </source>
</evidence>
<dbReference type="Proteomes" id="UP000321157">
    <property type="component" value="Unassembled WGS sequence"/>
</dbReference>
<comment type="caution">
    <text evidence="1">The sequence shown here is derived from an EMBL/GenBank/DDBJ whole genome shotgun (WGS) entry which is preliminary data.</text>
</comment>
<sequence length="45" mass="4916">MEDGLLEKWACLSGCGESFLVDSNRSEGKDLLCPYCGKYAEAVAR</sequence>
<keyword evidence="2" id="KW-1185">Reference proteome</keyword>
<gene>
    <name evidence="1" type="ORF">ADA01nite_35670</name>
</gene>
<dbReference type="AlphaFoldDB" id="A0A511VAZ3"/>
<proteinExistence type="predicted"/>